<dbReference type="EC" id="3.1.1.4" evidence="5"/>
<comment type="similarity">
    <text evidence="4">Belongs to the phospholipase A2 family. Group III subfamily.</text>
</comment>
<dbReference type="Proteomes" id="UP000887013">
    <property type="component" value="Unassembled WGS sequence"/>
</dbReference>
<evidence type="ECO:0000256" key="14">
    <source>
        <dbReference type="ARBA" id="ARBA00023157"/>
    </source>
</evidence>
<evidence type="ECO:0000256" key="3">
    <source>
        <dbReference type="ARBA" id="ARBA00004613"/>
    </source>
</evidence>
<keyword evidence="19" id="KW-1185">Reference proteome</keyword>
<dbReference type="GO" id="GO:0050482">
    <property type="term" value="P:arachidonate secretion"/>
    <property type="evidence" value="ECO:0007669"/>
    <property type="project" value="InterPro"/>
</dbReference>
<keyword evidence="13" id="KW-0865">Zymogen</keyword>
<protein>
    <recommendedName>
        <fullName evidence="6">Phospholipase A2</fullName>
        <ecNumber evidence="5">3.1.1.4</ecNumber>
    </recommendedName>
    <alternativeName>
        <fullName evidence="15">Phosphatidylcholine 2-acylhydrolase</fullName>
    </alternativeName>
</protein>
<evidence type="ECO:0000256" key="16">
    <source>
        <dbReference type="SAM" id="SignalP"/>
    </source>
</evidence>
<feature type="domain" description="Phospholipase A2-like central" evidence="17">
    <location>
        <begin position="115"/>
        <end position="209"/>
    </location>
</feature>
<evidence type="ECO:0000313" key="18">
    <source>
        <dbReference type="EMBL" id="GFS57439.1"/>
    </source>
</evidence>
<accession>A0A8X6IRZ1</accession>
<dbReference type="Gene3D" id="1.20.90.10">
    <property type="entry name" value="Phospholipase A2 domain"/>
    <property type="match status" value="1"/>
</dbReference>
<keyword evidence="9" id="KW-0378">Hydrolase</keyword>
<dbReference type="SUPFAM" id="SSF48619">
    <property type="entry name" value="Phospholipase A2, PLA2"/>
    <property type="match status" value="1"/>
</dbReference>
<keyword evidence="10" id="KW-0106">Calcium</keyword>
<evidence type="ECO:0000256" key="1">
    <source>
        <dbReference type="ARBA" id="ARBA00001604"/>
    </source>
</evidence>
<dbReference type="InterPro" id="IPR016090">
    <property type="entry name" value="PLA2-like_dom"/>
</dbReference>
<keyword evidence="16" id="KW-0732">Signal</keyword>
<proteinExistence type="inferred from homology"/>
<evidence type="ECO:0000256" key="5">
    <source>
        <dbReference type="ARBA" id="ARBA00013278"/>
    </source>
</evidence>
<evidence type="ECO:0000256" key="13">
    <source>
        <dbReference type="ARBA" id="ARBA00023145"/>
    </source>
</evidence>
<keyword evidence="8" id="KW-0479">Metal-binding</keyword>
<feature type="chain" id="PRO_5036497331" description="Phospholipase A2" evidence="16">
    <location>
        <begin position="23"/>
        <end position="251"/>
    </location>
</feature>
<dbReference type="CDD" id="cd04704">
    <property type="entry name" value="PLA2_bee_venom_like"/>
    <property type="match status" value="1"/>
</dbReference>
<dbReference type="OrthoDB" id="10059604at2759"/>
<evidence type="ECO:0000256" key="7">
    <source>
        <dbReference type="ARBA" id="ARBA00022525"/>
    </source>
</evidence>
<dbReference type="InterPro" id="IPR036444">
    <property type="entry name" value="PLipase_A2_dom_sf"/>
</dbReference>
<gene>
    <name evidence="18" type="ORF">NPIL_356621</name>
</gene>
<evidence type="ECO:0000256" key="15">
    <source>
        <dbReference type="ARBA" id="ARBA00029903"/>
    </source>
</evidence>
<evidence type="ECO:0000256" key="12">
    <source>
        <dbReference type="ARBA" id="ARBA00023098"/>
    </source>
</evidence>
<comment type="subcellular location">
    <subcellularLocation>
        <location evidence="3">Secreted</location>
    </subcellularLocation>
</comment>
<evidence type="ECO:0000256" key="11">
    <source>
        <dbReference type="ARBA" id="ARBA00022963"/>
    </source>
</evidence>
<comment type="catalytic activity">
    <reaction evidence="1">
        <text>a 1,2-diacyl-sn-glycero-3-phosphocholine + H2O = a 1-acyl-sn-glycero-3-phosphocholine + a fatty acid + H(+)</text>
        <dbReference type="Rhea" id="RHEA:15801"/>
        <dbReference type="ChEBI" id="CHEBI:15377"/>
        <dbReference type="ChEBI" id="CHEBI:15378"/>
        <dbReference type="ChEBI" id="CHEBI:28868"/>
        <dbReference type="ChEBI" id="CHEBI:57643"/>
        <dbReference type="ChEBI" id="CHEBI:58168"/>
        <dbReference type="EC" id="3.1.1.4"/>
    </reaction>
</comment>
<evidence type="ECO:0000256" key="4">
    <source>
        <dbReference type="ARBA" id="ARBA00009659"/>
    </source>
</evidence>
<evidence type="ECO:0000256" key="10">
    <source>
        <dbReference type="ARBA" id="ARBA00022837"/>
    </source>
</evidence>
<keyword evidence="12" id="KW-0443">Lipid metabolism</keyword>
<evidence type="ECO:0000313" key="19">
    <source>
        <dbReference type="Proteomes" id="UP000887013"/>
    </source>
</evidence>
<dbReference type="GO" id="GO:0006644">
    <property type="term" value="P:phospholipid metabolic process"/>
    <property type="evidence" value="ECO:0007669"/>
    <property type="project" value="InterPro"/>
</dbReference>
<dbReference type="EMBL" id="BMAW01092873">
    <property type="protein sequence ID" value="GFS57439.1"/>
    <property type="molecule type" value="Genomic_DNA"/>
</dbReference>
<dbReference type="AlphaFoldDB" id="A0A8X6IRZ1"/>
<keyword evidence="7" id="KW-0964">Secreted</keyword>
<dbReference type="GO" id="GO:0005576">
    <property type="term" value="C:extracellular region"/>
    <property type="evidence" value="ECO:0007669"/>
    <property type="project" value="UniProtKB-SubCell"/>
</dbReference>
<evidence type="ECO:0000256" key="9">
    <source>
        <dbReference type="ARBA" id="ARBA00022801"/>
    </source>
</evidence>
<dbReference type="PANTHER" id="PTHR12253">
    <property type="entry name" value="RH14732P"/>
    <property type="match status" value="1"/>
</dbReference>
<feature type="signal peptide" evidence="16">
    <location>
        <begin position="1"/>
        <end position="22"/>
    </location>
</feature>
<dbReference type="PROSITE" id="PS00118">
    <property type="entry name" value="PA2_HIS"/>
    <property type="match status" value="1"/>
</dbReference>
<comment type="cofactor">
    <cofactor evidence="2">
        <name>Ca(2+)</name>
        <dbReference type="ChEBI" id="CHEBI:29108"/>
    </cofactor>
</comment>
<evidence type="ECO:0000256" key="8">
    <source>
        <dbReference type="ARBA" id="ARBA00022723"/>
    </source>
</evidence>
<organism evidence="18 19">
    <name type="scientific">Nephila pilipes</name>
    <name type="common">Giant wood spider</name>
    <name type="synonym">Nephila maculata</name>
    <dbReference type="NCBI Taxonomy" id="299642"/>
    <lineage>
        <taxon>Eukaryota</taxon>
        <taxon>Metazoa</taxon>
        <taxon>Ecdysozoa</taxon>
        <taxon>Arthropoda</taxon>
        <taxon>Chelicerata</taxon>
        <taxon>Arachnida</taxon>
        <taxon>Araneae</taxon>
        <taxon>Araneomorphae</taxon>
        <taxon>Entelegynae</taxon>
        <taxon>Araneoidea</taxon>
        <taxon>Nephilidae</taxon>
        <taxon>Nephila</taxon>
    </lineage>
</organism>
<dbReference type="FunFam" id="1.20.90.10:FF:000002">
    <property type="entry name" value="Phospholipase A2 group III"/>
    <property type="match status" value="1"/>
</dbReference>
<evidence type="ECO:0000256" key="2">
    <source>
        <dbReference type="ARBA" id="ARBA00001913"/>
    </source>
</evidence>
<keyword evidence="11" id="KW-0442">Lipid degradation</keyword>
<dbReference type="GO" id="GO:0016042">
    <property type="term" value="P:lipid catabolic process"/>
    <property type="evidence" value="ECO:0007669"/>
    <property type="project" value="UniProtKB-KW"/>
</dbReference>
<comment type="caution">
    <text evidence="18">The sequence shown here is derived from an EMBL/GenBank/DDBJ whole genome shotgun (WGS) entry which is preliminary data.</text>
</comment>
<keyword evidence="14" id="KW-1015">Disulfide bond</keyword>
<dbReference type="Pfam" id="PF05826">
    <property type="entry name" value="Phospholip_A2_2"/>
    <property type="match status" value="1"/>
</dbReference>
<dbReference type="GO" id="GO:0004623">
    <property type="term" value="F:phospholipase A2 activity"/>
    <property type="evidence" value="ECO:0007669"/>
    <property type="project" value="UniProtKB-EC"/>
</dbReference>
<sequence length="251" mass="28924">MSATSVLSSIVIFCLLVNINNAQNEIFEAKLVDKSSLLINSMMALLARNSGESRNGIIPQETKRHTCRVLNALYRTARQKYPNLRREILSAEMKNTLSNCAERDLGILDFSQPFIFPGTNYCGPGNIAENYYDLGTFNETDACCREHDYCDDIIRPGRTKHNLINPFGTTRLHCRCDQVLRECFRKVNSVVSNTVGYIFFSVLQTQCFDFDYPASGCLLWRRGSARMYCVKYKLDEDQPKKWQWFDQEPYL</sequence>
<dbReference type="GO" id="GO:0046872">
    <property type="term" value="F:metal ion binding"/>
    <property type="evidence" value="ECO:0007669"/>
    <property type="project" value="UniProtKB-KW"/>
</dbReference>
<evidence type="ECO:0000259" key="17">
    <source>
        <dbReference type="Pfam" id="PF05826"/>
    </source>
</evidence>
<evidence type="ECO:0000256" key="6">
    <source>
        <dbReference type="ARBA" id="ARBA00021721"/>
    </source>
</evidence>
<reference evidence="18" key="1">
    <citation type="submission" date="2020-08" db="EMBL/GenBank/DDBJ databases">
        <title>Multicomponent nature underlies the extraordinary mechanical properties of spider dragline silk.</title>
        <authorList>
            <person name="Kono N."/>
            <person name="Nakamura H."/>
            <person name="Mori M."/>
            <person name="Yoshida Y."/>
            <person name="Ohtoshi R."/>
            <person name="Malay A.D."/>
            <person name="Moran D.A.P."/>
            <person name="Tomita M."/>
            <person name="Numata K."/>
            <person name="Arakawa K."/>
        </authorList>
    </citation>
    <scope>NUCLEOTIDE SEQUENCE</scope>
</reference>
<dbReference type="InterPro" id="IPR033113">
    <property type="entry name" value="PLA2_histidine"/>
</dbReference>
<name>A0A8X6IRZ1_NEPPI</name>